<dbReference type="EMBL" id="JAVRHT010000043">
    <property type="protein sequence ID" value="MDT0632942.1"/>
    <property type="molecule type" value="Genomic_DNA"/>
</dbReference>
<gene>
    <name evidence="4" type="ORF">RM540_14385</name>
</gene>
<evidence type="ECO:0000313" key="5">
    <source>
        <dbReference type="Proteomes" id="UP001267426"/>
    </source>
</evidence>
<sequence>MIGASNVGGSFRALGGYLVQKDEGRVGWVETRNLEGRDVDQVVTEMEEWAGQSARVKRPVYHVIVAFDADDRPTEAEMRSAADRTLRDLGLQDHQALIVRHTDRAHEHVHLMVNRVGPDGKAWSKENDHYKIRASMESQERELGVRWTGWNAERVARVERAAERSDEGSELRHFYGGEAAREPVPVRGVARDRGFAAEVRASSLDDLKGASSWADLDARLAARGLTIERRGQGAVVTDGEREAKLSSVSRSVSRGRLEARLGPLRDYDRAAPGRAAPTLSARERADSAPPVEASPRERRPWYEGMDEHTRAVNFHIGGHLRRATSWADLERRIGRSGYHIERAGTDLVVSKEGRASDAGRPPRTSTSRFGAPAADLERRLGPFDAHDQWRKAAWAAGDPAALVLPSAARGRAAAEGAPSRAPRAPASLLSRRRAAAALGKVGRRLQPVSVRGAVGRAIRGGAEQDPETRVAQKAARLTLGVARASLAGRRAAATGAPAQRDAPPGRAQRTTQGRLRGLVRARETARVERVVALVGRAHGYERAATALGAVSRYKGRVDGAVGLARQASEKTQALDVHLGRIYERPAEARARMLGYAEKAGPEKVSELLAREPEKFGKMVAPPSAGGRPETPTQSRLGKLFSKPAAVPDHAANVARRVQETGPLVASAHQARSSATEAVRALGLRSGAVGQINGRELSEAVERRAGRLRGAVDRGLGRVPGTRAASAELARAVRGLTPSQQARVASRIGKTGLGTVSRSVSAAKALVRGLER</sequence>
<organism evidence="4 5">
    <name type="scientific">Rubrivirga litoralis</name>
    <dbReference type="NCBI Taxonomy" id="3075598"/>
    <lineage>
        <taxon>Bacteria</taxon>
        <taxon>Pseudomonadati</taxon>
        <taxon>Rhodothermota</taxon>
        <taxon>Rhodothermia</taxon>
        <taxon>Rhodothermales</taxon>
        <taxon>Rubricoccaceae</taxon>
        <taxon>Rubrivirga</taxon>
    </lineage>
</organism>
<comment type="caution">
    <text evidence="4">The sequence shown here is derived from an EMBL/GenBank/DDBJ whole genome shotgun (WGS) entry which is preliminary data.</text>
</comment>
<feature type="region of interest" description="Disordered" evidence="1">
    <location>
        <begin position="351"/>
        <end position="371"/>
    </location>
</feature>
<feature type="region of interest" description="Disordered" evidence="1">
    <location>
        <begin position="488"/>
        <end position="514"/>
    </location>
</feature>
<dbReference type="RefSeq" id="WP_311665343.1">
    <property type="nucleotide sequence ID" value="NZ_JAVRHT010000043.1"/>
</dbReference>
<evidence type="ECO:0000259" key="2">
    <source>
        <dbReference type="Pfam" id="PF03432"/>
    </source>
</evidence>
<reference evidence="4 5" key="1">
    <citation type="submission" date="2023-09" db="EMBL/GenBank/DDBJ databases">
        <authorList>
            <person name="Rey-Velasco X."/>
        </authorList>
    </citation>
    <scope>NUCLEOTIDE SEQUENCE [LARGE SCALE GENOMIC DNA]</scope>
    <source>
        <strain evidence="4 5">F394</strain>
    </source>
</reference>
<protein>
    <submittedName>
        <fullName evidence="4">Relaxase/mobilization nuclease domain-containing protein</fullName>
    </submittedName>
</protein>
<evidence type="ECO:0000256" key="1">
    <source>
        <dbReference type="SAM" id="MobiDB-lite"/>
    </source>
</evidence>
<feature type="domain" description="TraI-like middle" evidence="3">
    <location>
        <begin position="199"/>
        <end position="264"/>
    </location>
</feature>
<dbReference type="Proteomes" id="UP001267426">
    <property type="component" value="Unassembled WGS sequence"/>
</dbReference>
<dbReference type="Pfam" id="PF03432">
    <property type="entry name" value="Relaxase"/>
    <property type="match status" value="1"/>
</dbReference>
<proteinExistence type="predicted"/>
<dbReference type="InterPro" id="IPR054462">
    <property type="entry name" value="TraI_M"/>
</dbReference>
<feature type="compositionally biased region" description="Low complexity" evidence="1">
    <location>
        <begin position="488"/>
        <end position="502"/>
    </location>
</feature>
<feature type="domain" description="MobA/VirD2-like nuclease" evidence="2">
    <location>
        <begin position="17"/>
        <end position="144"/>
    </location>
</feature>
<name>A0ABU3BUH0_9BACT</name>
<keyword evidence="5" id="KW-1185">Reference proteome</keyword>
<feature type="region of interest" description="Disordered" evidence="1">
    <location>
        <begin position="265"/>
        <end position="296"/>
    </location>
</feature>
<dbReference type="InterPro" id="IPR005094">
    <property type="entry name" value="Endonuclease_MobA/VirD2"/>
</dbReference>
<evidence type="ECO:0000259" key="3">
    <source>
        <dbReference type="Pfam" id="PF22863"/>
    </source>
</evidence>
<dbReference type="Pfam" id="PF22863">
    <property type="entry name" value="TraI_middle"/>
    <property type="match status" value="1"/>
</dbReference>
<accession>A0ABU3BUH0</accession>
<evidence type="ECO:0000313" key="4">
    <source>
        <dbReference type="EMBL" id="MDT0632942.1"/>
    </source>
</evidence>